<reference evidence="6 7" key="1">
    <citation type="journal article" date="2010" name="Nature">
        <title>The Ectocarpus genome and the independent evolution of multicellularity in brown algae.</title>
        <authorList>
            <person name="Cock J.M."/>
            <person name="Sterck L."/>
            <person name="Rouze P."/>
            <person name="Scornet D."/>
            <person name="Allen A.E."/>
            <person name="Amoutzias G."/>
            <person name="Anthouard V."/>
            <person name="Artiguenave F."/>
            <person name="Aury J.M."/>
            <person name="Badger J.H."/>
            <person name="Beszteri B."/>
            <person name="Billiau K."/>
            <person name="Bonnet E."/>
            <person name="Bothwell J.H."/>
            <person name="Bowler C."/>
            <person name="Boyen C."/>
            <person name="Brownlee C."/>
            <person name="Carrano C.J."/>
            <person name="Charrier B."/>
            <person name="Cho G.Y."/>
            <person name="Coelho S.M."/>
            <person name="Collen J."/>
            <person name="Corre E."/>
            <person name="Da Silva C."/>
            <person name="Delage L."/>
            <person name="Delaroque N."/>
            <person name="Dittami S.M."/>
            <person name="Doulbeau S."/>
            <person name="Elias M."/>
            <person name="Farnham G."/>
            <person name="Gachon C.M."/>
            <person name="Gschloessl B."/>
            <person name="Heesch S."/>
            <person name="Jabbari K."/>
            <person name="Jubin C."/>
            <person name="Kawai H."/>
            <person name="Kimura K."/>
            <person name="Kloareg B."/>
            <person name="Kupper F.C."/>
            <person name="Lang D."/>
            <person name="Le Bail A."/>
            <person name="Leblanc C."/>
            <person name="Lerouge P."/>
            <person name="Lohr M."/>
            <person name="Lopez P.J."/>
            <person name="Martens C."/>
            <person name="Maumus F."/>
            <person name="Michel G."/>
            <person name="Miranda-Saavedra D."/>
            <person name="Morales J."/>
            <person name="Moreau H."/>
            <person name="Motomura T."/>
            <person name="Nagasato C."/>
            <person name="Napoli C.A."/>
            <person name="Nelson D.R."/>
            <person name="Nyvall-Collen P."/>
            <person name="Peters A.F."/>
            <person name="Pommier C."/>
            <person name="Potin P."/>
            <person name="Poulain J."/>
            <person name="Quesneville H."/>
            <person name="Read B."/>
            <person name="Rensing S.A."/>
            <person name="Ritter A."/>
            <person name="Rousvoal S."/>
            <person name="Samanta M."/>
            <person name="Samson G."/>
            <person name="Schroeder D.C."/>
            <person name="Segurens B."/>
            <person name="Strittmatter M."/>
            <person name="Tonon T."/>
            <person name="Tregear J.W."/>
            <person name="Valentin K."/>
            <person name="von Dassow P."/>
            <person name="Yamagishi T."/>
            <person name="Van de Peer Y."/>
            <person name="Wincker P."/>
        </authorList>
    </citation>
    <scope>NUCLEOTIDE SEQUENCE [LARGE SCALE GENOMIC DNA]</scope>
    <source>
        <strain evidence="7">Ec32 / CCAP1310/4</strain>
    </source>
</reference>
<dbReference type="EMBL" id="FN649741">
    <property type="protein sequence ID" value="CBJ32112.1"/>
    <property type="molecule type" value="Genomic_DNA"/>
</dbReference>
<evidence type="ECO:0000256" key="2">
    <source>
        <dbReference type="ARBA" id="ARBA00018687"/>
    </source>
</evidence>
<organism evidence="6 7">
    <name type="scientific">Ectocarpus siliculosus</name>
    <name type="common">Brown alga</name>
    <name type="synonym">Conferva siliculosa</name>
    <dbReference type="NCBI Taxonomy" id="2880"/>
    <lineage>
        <taxon>Eukaryota</taxon>
        <taxon>Sar</taxon>
        <taxon>Stramenopiles</taxon>
        <taxon>Ochrophyta</taxon>
        <taxon>PX clade</taxon>
        <taxon>Phaeophyceae</taxon>
        <taxon>Ectocarpales</taxon>
        <taxon>Ectocarpaceae</taxon>
        <taxon>Ectocarpus</taxon>
    </lineage>
</organism>
<dbReference type="EMBL" id="FN648497">
    <property type="protein sequence ID" value="CBJ32112.1"/>
    <property type="molecule type" value="Genomic_DNA"/>
</dbReference>
<dbReference type="InParanoid" id="D7FWM4"/>
<accession>D7FWM4</accession>
<dbReference type="InterPro" id="IPR027417">
    <property type="entry name" value="P-loop_NTPase"/>
</dbReference>
<name>D7FWM4_ECTSI</name>
<gene>
    <name evidence="6" type="ORF">Esi_0309_0001</name>
</gene>
<dbReference type="GO" id="GO:0003697">
    <property type="term" value="F:single-stranded DNA binding"/>
    <property type="evidence" value="ECO:0007669"/>
    <property type="project" value="TreeGrafter"/>
</dbReference>
<keyword evidence="7" id="KW-1185">Reference proteome</keyword>
<dbReference type="Proteomes" id="UP000002630">
    <property type="component" value="Linkage Group LG16"/>
</dbReference>
<dbReference type="eggNOG" id="KOG0979">
    <property type="taxonomic scope" value="Eukaryota"/>
</dbReference>
<dbReference type="Gene3D" id="3.40.50.300">
    <property type="entry name" value="P-loop containing nucleotide triphosphate hydrolases"/>
    <property type="match status" value="1"/>
</dbReference>
<dbReference type="GO" id="GO:0005634">
    <property type="term" value="C:nucleus"/>
    <property type="evidence" value="ECO:0007669"/>
    <property type="project" value="TreeGrafter"/>
</dbReference>
<dbReference type="STRING" id="2880.D7FWM4"/>
<evidence type="ECO:0000256" key="1">
    <source>
        <dbReference type="ARBA" id="ARBA00010171"/>
    </source>
</evidence>
<evidence type="ECO:0000313" key="7">
    <source>
        <dbReference type="Proteomes" id="UP000002630"/>
    </source>
</evidence>
<feature type="region of interest" description="Disordered" evidence="5">
    <location>
        <begin position="329"/>
        <end position="348"/>
    </location>
</feature>
<evidence type="ECO:0000256" key="4">
    <source>
        <dbReference type="SAM" id="Coils"/>
    </source>
</evidence>
<dbReference type="GO" id="GO:0000724">
    <property type="term" value="P:double-strand break repair via homologous recombination"/>
    <property type="evidence" value="ECO:0007669"/>
    <property type="project" value="TreeGrafter"/>
</dbReference>
<evidence type="ECO:0000256" key="5">
    <source>
        <dbReference type="SAM" id="MobiDB-lite"/>
    </source>
</evidence>
<dbReference type="GO" id="GO:0030915">
    <property type="term" value="C:Smc5-Smc6 complex"/>
    <property type="evidence" value="ECO:0007669"/>
    <property type="project" value="TreeGrafter"/>
</dbReference>
<comment type="similarity">
    <text evidence="1">Belongs to the SMC family. SMC5 subfamily.</text>
</comment>
<dbReference type="PANTHER" id="PTHR45916:SF1">
    <property type="entry name" value="STRUCTURAL MAINTENANCE OF CHROMOSOMES PROTEIN 5"/>
    <property type="match status" value="1"/>
</dbReference>
<proteinExistence type="inferred from homology"/>
<evidence type="ECO:0000313" key="6">
    <source>
        <dbReference type="EMBL" id="CBJ32112.1"/>
    </source>
</evidence>
<sequence length="348" mass="39442">MLDVSLEVLAATCARRVAGDKLEEASEALRNAQEARADLEQKVKELKAQKSQYHKQFLAEKRKAEHVAPRWIDDDQSNLTEFGEKYSELPDNVLQLDAVIEDLTEDLSGSVHNPQVIKKYQKLKEETETARKALSELVEGNLNANERMNSIRTPWKEKLQDMVAQLNELFREYMSKMDGCGGEVRLAEDESSFKKWGIEIRVRFRSEADGGKMAVLNARVHSGGERSVSTILFLMALQDLQHSPFRVVDEINQGMDPKNERQVFSRIVLNSCGPSRKQYFLITPKLLQGLVAMDNDDITVIVIMNGVNTIKGTEEHSMQKFIAAKKRQRALKDGDAQGNGPQQRRRIS</sequence>
<dbReference type="SUPFAM" id="SSF52540">
    <property type="entry name" value="P-loop containing nucleoside triphosphate hydrolases"/>
    <property type="match status" value="1"/>
</dbReference>
<dbReference type="AlphaFoldDB" id="D7FWM4"/>
<dbReference type="PANTHER" id="PTHR45916">
    <property type="entry name" value="STRUCTURAL MAINTENANCE OF CHROMOSOMES PROTEIN 5"/>
    <property type="match status" value="1"/>
</dbReference>
<dbReference type="OrthoDB" id="10254973at2759"/>
<protein>
    <recommendedName>
        <fullName evidence="2">Structural maintenance of chromosomes protein 5</fullName>
    </recommendedName>
</protein>
<evidence type="ECO:0000256" key="3">
    <source>
        <dbReference type="ARBA" id="ARBA00023054"/>
    </source>
</evidence>
<feature type="coiled-coil region" evidence="4">
    <location>
        <begin position="117"/>
        <end position="176"/>
    </location>
</feature>
<keyword evidence="3 4" id="KW-0175">Coiled coil</keyword>
<feature type="coiled-coil region" evidence="4">
    <location>
        <begin position="15"/>
        <end position="56"/>
    </location>
</feature>